<comment type="subcellular location">
    <subcellularLocation>
        <location evidence="3">Cytoplasm</location>
    </subcellularLocation>
</comment>
<dbReference type="Pfam" id="PF02545">
    <property type="entry name" value="Maf"/>
    <property type="match status" value="1"/>
</dbReference>
<evidence type="ECO:0000256" key="2">
    <source>
        <dbReference type="ARBA" id="ARBA00022801"/>
    </source>
</evidence>
<comment type="caution">
    <text evidence="4">The sequence shown here is derived from an EMBL/GenBank/DDBJ whole genome shotgun (WGS) entry which is preliminary data.</text>
</comment>
<evidence type="ECO:0000313" key="4">
    <source>
        <dbReference type="EMBL" id="PIR96494.1"/>
    </source>
</evidence>
<proteinExistence type="inferred from homology"/>
<gene>
    <name evidence="4" type="primary">maf</name>
    <name evidence="4" type="ORF">COT92_00815</name>
</gene>
<feature type="site" description="Important for substrate specificity" evidence="3">
    <location>
        <position position="12"/>
    </location>
</feature>
<dbReference type="InterPro" id="IPR003697">
    <property type="entry name" value="Maf-like"/>
</dbReference>
<name>A0A2H0VBL1_9BACT</name>
<keyword evidence="3" id="KW-0963">Cytoplasm</keyword>
<dbReference type="EC" id="3.6.1.9" evidence="3"/>
<feature type="active site" description="Proton acceptor" evidence="3">
    <location>
        <position position="69"/>
    </location>
</feature>
<dbReference type="SUPFAM" id="SSF52972">
    <property type="entry name" value="ITPase-like"/>
    <property type="match status" value="1"/>
</dbReference>
<dbReference type="GO" id="GO:0036218">
    <property type="term" value="F:dTTP diphosphatase activity"/>
    <property type="evidence" value="ECO:0007669"/>
    <property type="project" value="RHEA"/>
</dbReference>
<dbReference type="GO" id="GO:0005737">
    <property type="term" value="C:cytoplasm"/>
    <property type="evidence" value="ECO:0007669"/>
    <property type="project" value="UniProtKB-SubCell"/>
</dbReference>
<comment type="caution">
    <text evidence="3">Lacks conserved residue(s) required for the propagation of feature annotation.</text>
</comment>
<dbReference type="GO" id="GO:0036221">
    <property type="term" value="F:UTP diphosphatase activity"/>
    <property type="evidence" value="ECO:0007669"/>
    <property type="project" value="RHEA"/>
</dbReference>
<dbReference type="EMBL" id="PFAK01000012">
    <property type="protein sequence ID" value="PIR96494.1"/>
    <property type="molecule type" value="Genomic_DNA"/>
</dbReference>
<dbReference type="CDD" id="cd00555">
    <property type="entry name" value="Maf"/>
    <property type="match status" value="1"/>
</dbReference>
<dbReference type="PANTHER" id="PTHR43213:SF5">
    <property type="entry name" value="BIFUNCTIONAL DTTP_UTP PYROPHOSPHATASE_METHYLTRANSFERASE PROTEIN-RELATED"/>
    <property type="match status" value="1"/>
</dbReference>
<reference evidence="5" key="1">
    <citation type="submission" date="2017-09" db="EMBL/GenBank/DDBJ databases">
        <title>Depth-based differentiation of microbial function through sediment-hosted aquifers and enrichment of novel symbionts in the deep terrestrial subsurface.</title>
        <authorList>
            <person name="Probst A.J."/>
            <person name="Ladd B."/>
            <person name="Jarett J.K."/>
            <person name="Geller-Mcgrath D.E."/>
            <person name="Sieber C.M.K."/>
            <person name="Emerson J.B."/>
            <person name="Anantharaman K."/>
            <person name="Thomas B.C."/>
            <person name="Malmstrom R."/>
            <person name="Stieglmeier M."/>
            <person name="Klingl A."/>
            <person name="Woyke T."/>
            <person name="Ryan C.M."/>
            <person name="Banfield J.F."/>
        </authorList>
    </citation>
    <scope>NUCLEOTIDE SEQUENCE [LARGE SCALE GENOMIC DNA]</scope>
</reference>
<dbReference type="GO" id="GO:0009117">
    <property type="term" value="P:nucleotide metabolic process"/>
    <property type="evidence" value="ECO:0007669"/>
    <property type="project" value="UniProtKB-KW"/>
</dbReference>
<evidence type="ECO:0000313" key="5">
    <source>
        <dbReference type="Proteomes" id="UP000230922"/>
    </source>
</evidence>
<dbReference type="AlphaFoldDB" id="A0A2H0VBL1"/>
<comment type="function">
    <text evidence="3">Nucleoside triphosphate pyrophosphatase that hydrolyzes dTTP and UTP. May have a dual role in cell division arrest and in preventing the incorporation of modified nucleotides into cellular nucleic acids.</text>
</comment>
<sequence length="188" mass="21042">MQNIILASKSPRRKWLLKQLGLKFKVVPGNYKEDMTLKMPPAKLAEFLSFKKAEAIAKEYPKSIIISADTFVVLKGKALGKPKNLNEAKKMLKKLSGEVHTVMTGFTVMNNKQIISKSVSTKVKFRKLPQKEITNYLRTTVFIDKAGAYAVQESGGIFVERISGDYTNIIGLPMPNLINELKKIGVKI</sequence>
<comment type="cofactor">
    <cofactor evidence="1 3">
        <name>a divalent metal cation</name>
        <dbReference type="ChEBI" id="CHEBI:60240"/>
    </cofactor>
</comment>
<dbReference type="Proteomes" id="UP000230922">
    <property type="component" value="Unassembled WGS sequence"/>
</dbReference>
<feature type="site" description="Important for substrate specificity" evidence="3">
    <location>
        <position position="70"/>
    </location>
</feature>
<dbReference type="InterPro" id="IPR029001">
    <property type="entry name" value="ITPase-like_fam"/>
</dbReference>
<comment type="catalytic activity">
    <reaction evidence="3">
        <text>dTTP + H2O = dTMP + diphosphate + H(+)</text>
        <dbReference type="Rhea" id="RHEA:28534"/>
        <dbReference type="ChEBI" id="CHEBI:15377"/>
        <dbReference type="ChEBI" id="CHEBI:15378"/>
        <dbReference type="ChEBI" id="CHEBI:33019"/>
        <dbReference type="ChEBI" id="CHEBI:37568"/>
        <dbReference type="ChEBI" id="CHEBI:63528"/>
        <dbReference type="EC" id="3.6.1.9"/>
    </reaction>
</comment>
<dbReference type="NCBIfam" id="TIGR00172">
    <property type="entry name" value="maf"/>
    <property type="match status" value="1"/>
</dbReference>
<evidence type="ECO:0000256" key="1">
    <source>
        <dbReference type="ARBA" id="ARBA00001968"/>
    </source>
</evidence>
<keyword evidence="3" id="KW-0546">Nucleotide metabolism</keyword>
<feature type="site" description="Important for substrate specificity" evidence="3">
    <location>
        <position position="152"/>
    </location>
</feature>
<organism evidence="4 5">
    <name type="scientific">Candidatus Doudnabacteria bacterium CG10_big_fil_rev_8_21_14_0_10_42_18</name>
    <dbReference type="NCBI Taxonomy" id="1974552"/>
    <lineage>
        <taxon>Bacteria</taxon>
        <taxon>Candidatus Doudnaibacteriota</taxon>
    </lineage>
</organism>
<comment type="similarity">
    <text evidence="3">Belongs to the Maf family. YhdE subfamily.</text>
</comment>
<comment type="catalytic activity">
    <reaction evidence="3">
        <text>UTP + H2O = UMP + diphosphate + H(+)</text>
        <dbReference type="Rhea" id="RHEA:29395"/>
        <dbReference type="ChEBI" id="CHEBI:15377"/>
        <dbReference type="ChEBI" id="CHEBI:15378"/>
        <dbReference type="ChEBI" id="CHEBI:33019"/>
        <dbReference type="ChEBI" id="CHEBI:46398"/>
        <dbReference type="ChEBI" id="CHEBI:57865"/>
        <dbReference type="EC" id="3.6.1.9"/>
    </reaction>
</comment>
<protein>
    <recommendedName>
        <fullName evidence="3">dTTP/UTP pyrophosphatase</fullName>
        <shortName evidence="3">dTTPase/UTPase</shortName>
        <ecNumber evidence="3">3.6.1.9</ecNumber>
    </recommendedName>
    <alternativeName>
        <fullName evidence="3">Nucleoside triphosphate pyrophosphatase</fullName>
    </alternativeName>
    <alternativeName>
        <fullName evidence="3">Nucleotide pyrophosphatase</fullName>
        <shortName evidence="3">Nucleotide PPase</shortName>
    </alternativeName>
</protein>
<dbReference type="Gene3D" id="3.90.950.10">
    <property type="match status" value="1"/>
</dbReference>
<keyword evidence="2 3" id="KW-0378">Hydrolase</keyword>
<dbReference type="PIRSF" id="PIRSF006305">
    <property type="entry name" value="Maf"/>
    <property type="match status" value="1"/>
</dbReference>
<dbReference type="HAMAP" id="MF_00528">
    <property type="entry name" value="Maf"/>
    <property type="match status" value="1"/>
</dbReference>
<evidence type="ECO:0000256" key="3">
    <source>
        <dbReference type="HAMAP-Rule" id="MF_00528"/>
    </source>
</evidence>
<dbReference type="PANTHER" id="PTHR43213">
    <property type="entry name" value="BIFUNCTIONAL DTTP/UTP PYROPHOSPHATASE/METHYLTRANSFERASE PROTEIN-RELATED"/>
    <property type="match status" value="1"/>
</dbReference>
<accession>A0A2H0VBL1</accession>